<evidence type="ECO:0000313" key="1">
    <source>
        <dbReference type="EMBL" id="GFR28968.1"/>
    </source>
</evidence>
<evidence type="ECO:0000313" key="2">
    <source>
        <dbReference type="Proteomes" id="UP000887116"/>
    </source>
</evidence>
<protein>
    <submittedName>
        <fullName evidence="1">Uncharacterized protein</fullName>
    </submittedName>
</protein>
<reference evidence="1" key="1">
    <citation type="submission" date="2020-07" db="EMBL/GenBank/DDBJ databases">
        <title>Multicomponent nature underlies the extraordinary mechanical properties of spider dragline silk.</title>
        <authorList>
            <person name="Kono N."/>
            <person name="Nakamura H."/>
            <person name="Mori M."/>
            <person name="Yoshida Y."/>
            <person name="Ohtoshi R."/>
            <person name="Malay A.D."/>
            <person name="Moran D.A.P."/>
            <person name="Tomita M."/>
            <person name="Numata K."/>
            <person name="Arakawa K."/>
        </authorList>
    </citation>
    <scope>NUCLEOTIDE SEQUENCE</scope>
</reference>
<dbReference type="Proteomes" id="UP000887116">
    <property type="component" value="Unassembled WGS sequence"/>
</dbReference>
<gene>
    <name evidence="1" type="ORF">TNCT_550581</name>
</gene>
<name>A0A8X6HSV4_TRICU</name>
<comment type="caution">
    <text evidence="1">The sequence shown here is derived from an EMBL/GenBank/DDBJ whole genome shotgun (WGS) entry which is preliminary data.</text>
</comment>
<proteinExistence type="predicted"/>
<dbReference type="EMBL" id="BMAO01039110">
    <property type="protein sequence ID" value="GFR28968.1"/>
    <property type="molecule type" value="Genomic_DNA"/>
</dbReference>
<sequence length="112" mass="12910">MVGSGYCVCIATGWDTTFCLHPLSEVVTQSEARRVIFEADVPFRLIATFKVNCKSLSFCQEQLEYRVDHEPWLISGIEVQWVSIYMGHVPISKLNWTEATFLSKFFRDLQVN</sequence>
<keyword evidence="2" id="KW-1185">Reference proteome</keyword>
<dbReference type="AlphaFoldDB" id="A0A8X6HSV4"/>
<organism evidence="1 2">
    <name type="scientific">Trichonephila clavata</name>
    <name type="common">Joro spider</name>
    <name type="synonym">Nephila clavata</name>
    <dbReference type="NCBI Taxonomy" id="2740835"/>
    <lineage>
        <taxon>Eukaryota</taxon>
        <taxon>Metazoa</taxon>
        <taxon>Ecdysozoa</taxon>
        <taxon>Arthropoda</taxon>
        <taxon>Chelicerata</taxon>
        <taxon>Arachnida</taxon>
        <taxon>Araneae</taxon>
        <taxon>Araneomorphae</taxon>
        <taxon>Entelegynae</taxon>
        <taxon>Araneoidea</taxon>
        <taxon>Nephilidae</taxon>
        <taxon>Trichonephila</taxon>
    </lineage>
</organism>
<accession>A0A8X6HSV4</accession>